<dbReference type="OrthoDB" id="1551317at2"/>
<sequence length="98" mass="11493">MGWKIVYKTTFPNGKIYVGSDRTDDIRYLGSVDKDLVARDFTREERRAFVVRRQILWESDTATDSEMRAQENLFIRELRSNEPAIGYNRTPLRRSSGC</sequence>
<organism evidence="1 2">
    <name type="scientific">Actinoalloteichus hoggarensis</name>
    <dbReference type="NCBI Taxonomy" id="1470176"/>
    <lineage>
        <taxon>Bacteria</taxon>
        <taxon>Bacillati</taxon>
        <taxon>Actinomycetota</taxon>
        <taxon>Actinomycetes</taxon>
        <taxon>Pseudonocardiales</taxon>
        <taxon>Pseudonocardiaceae</taxon>
        <taxon>Actinoalloteichus</taxon>
    </lineage>
</organism>
<evidence type="ECO:0000313" key="1">
    <source>
        <dbReference type="EMBL" id="ASO20097.1"/>
    </source>
</evidence>
<accession>A0A221W2Z5</accession>
<dbReference type="RefSeq" id="WP_093941485.1">
    <property type="nucleotide sequence ID" value="NZ_CP022521.1"/>
</dbReference>
<evidence type="ECO:0000313" key="2">
    <source>
        <dbReference type="Proteomes" id="UP000204221"/>
    </source>
</evidence>
<name>A0A221W2Z5_9PSEU</name>
<reference evidence="1 2" key="1">
    <citation type="submission" date="2017-07" db="EMBL/GenBank/DDBJ databases">
        <title>Complete genome sequence of Actinoalloteichus hoggarensis DSM 45943, type strain of Actinoalloteichus hoggarensis.</title>
        <authorList>
            <person name="Ruckert C."/>
            <person name="Nouioui I."/>
            <person name="Willmese J."/>
            <person name="van Wezel G."/>
            <person name="Klenk H.-P."/>
            <person name="Kalinowski J."/>
            <person name="Zotchev S.B."/>
        </authorList>
    </citation>
    <scope>NUCLEOTIDE SEQUENCE [LARGE SCALE GENOMIC DNA]</scope>
    <source>
        <strain evidence="1 2">DSM 45943</strain>
    </source>
</reference>
<dbReference type="EMBL" id="CP022521">
    <property type="protein sequence ID" value="ASO20097.1"/>
    <property type="molecule type" value="Genomic_DNA"/>
</dbReference>
<proteinExistence type="predicted"/>
<dbReference type="KEGG" id="ahg:AHOG_12270"/>
<dbReference type="Proteomes" id="UP000204221">
    <property type="component" value="Chromosome"/>
</dbReference>
<dbReference type="AlphaFoldDB" id="A0A221W2Z5"/>
<keyword evidence="2" id="KW-1185">Reference proteome</keyword>
<gene>
    <name evidence="1" type="ORF">AHOG_12270</name>
</gene>
<protein>
    <submittedName>
        <fullName evidence="1">Uncharacterized protein</fullName>
    </submittedName>
</protein>